<gene>
    <name evidence="2" type="ORF">Tco_0651960</name>
</gene>
<feature type="region of interest" description="Disordered" evidence="1">
    <location>
        <begin position="1"/>
        <end position="64"/>
    </location>
</feature>
<feature type="region of interest" description="Disordered" evidence="1">
    <location>
        <begin position="192"/>
        <end position="214"/>
    </location>
</feature>
<accession>A0ABQ4WW82</accession>
<evidence type="ECO:0000256" key="1">
    <source>
        <dbReference type="SAM" id="MobiDB-lite"/>
    </source>
</evidence>
<name>A0ABQ4WW82_9ASTR</name>
<evidence type="ECO:0000313" key="2">
    <source>
        <dbReference type="EMBL" id="GJS57176.1"/>
    </source>
</evidence>
<organism evidence="2 3">
    <name type="scientific">Tanacetum coccineum</name>
    <dbReference type="NCBI Taxonomy" id="301880"/>
    <lineage>
        <taxon>Eukaryota</taxon>
        <taxon>Viridiplantae</taxon>
        <taxon>Streptophyta</taxon>
        <taxon>Embryophyta</taxon>
        <taxon>Tracheophyta</taxon>
        <taxon>Spermatophyta</taxon>
        <taxon>Magnoliopsida</taxon>
        <taxon>eudicotyledons</taxon>
        <taxon>Gunneridae</taxon>
        <taxon>Pentapetalae</taxon>
        <taxon>asterids</taxon>
        <taxon>campanulids</taxon>
        <taxon>Asterales</taxon>
        <taxon>Asteraceae</taxon>
        <taxon>Asteroideae</taxon>
        <taxon>Anthemideae</taxon>
        <taxon>Anthemidinae</taxon>
        <taxon>Tanacetum</taxon>
    </lineage>
</organism>
<keyword evidence="3" id="KW-1185">Reference proteome</keyword>
<evidence type="ECO:0000313" key="3">
    <source>
        <dbReference type="Proteomes" id="UP001151760"/>
    </source>
</evidence>
<reference evidence="2" key="1">
    <citation type="journal article" date="2022" name="Int. J. Mol. Sci.">
        <title>Draft Genome of Tanacetum Coccineum: Genomic Comparison of Closely Related Tanacetum-Family Plants.</title>
        <authorList>
            <person name="Yamashiro T."/>
            <person name="Shiraishi A."/>
            <person name="Nakayama K."/>
            <person name="Satake H."/>
        </authorList>
    </citation>
    <scope>NUCLEOTIDE SEQUENCE</scope>
</reference>
<protein>
    <submittedName>
        <fullName evidence="2">Uncharacterized protein</fullName>
    </submittedName>
</protein>
<comment type="caution">
    <text evidence="2">The sequence shown here is derived from an EMBL/GenBank/DDBJ whole genome shotgun (WGS) entry which is preliminary data.</text>
</comment>
<sequence length="214" mass="23923">MSKRTSTSKTKDNGRAGDGPEGRPSNRPRYQPRSRPIGRVVARPKGANPCRGGRGGSTSASRNVDWFADDRGDVGEYLDESLRPEATWKEVPKRDMDLDLTLTASTGSFYSHDFGITSSYEVYQAKAAQERELGAKEQQEAAEEREREAEERVKELEEQVKDIANMLKTLKPPPSPPPIYKRCDMMKRKDFIREGQGGSRAIHGDSFGEISETN</sequence>
<feature type="region of interest" description="Disordered" evidence="1">
    <location>
        <begin position="131"/>
        <end position="154"/>
    </location>
</feature>
<dbReference type="EMBL" id="BQNB010008987">
    <property type="protein sequence ID" value="GJS57176.1"/>
    <property type="molecule type" value="Genomic_DNA"/>
</dbReference>
<feature type="compositionally biased region" description="Basic and acidic residues" evidence="1">
    <location>
        <begin position="9"/>
        <end position="21"/>
    </location>
</feature>
<proteinExistence type="predicted"/>
<dbReference type="Proteomes" id="UP001151760">
    <property type="component" value="Unassembled WGS sequence"/>
</dbReference>
<reference evidence="2" key="2">
    <citation type="submission" date="2022-01" db="EMBL/GenBank/DDBJ databases">
        <authorList>
            <person name="Yamashiro T."/>
            <person name="Shiraishi A."/>
            <person name="Satake H."/>
            <person name="Nakayama K."/>
        </authorList>
    </citation>
    <scope>NUCLEOTIDE SEQUENCE</scope>
</reference>